<dbReference type="EMBL" id="BMKF01000002">
    <property type="protein sequence ID" value="GGB71581.1"/>
    <property type="molecule type" value="Genomic_DNA"/>
</dbReference>
<comment type="caution">
    <text evidence="2">The sequence shown here is derived from an EMBL/GenBank/DDBJ whole genome shotgun (WGS) entry which is preliminary data.</text>
</comment>
<name>A0ABQ1JLW6_9PROT</name>
<sequence length="123" mass="13233">MALKVTGFDKVKYGFMVIGTAAGGMLMMFGPQEMREQVPIHFELGIGFFVLSLLMIAALYSTRAKAFLITLISGAVAAGVIFVAFNAEDWPMWQRGLFGLLGAGSALFAVFSLISVFRGEDPA</sequence>
<keyword evidence="1" id="KW-0472">Membrane</keyword>
<evidence type="ECO:0000313" key="2">
    <source>
        <dbReference type="EMBL" id="GGB71581.1"/>
    </source>
</evidence>
<accession>A0ABQ1JLW6</accession>
<feature type="transmembrane region" description="Helical" evidence="1">
    <location>
        <begin position="66"/>
        <end position="85"/>
    </location>
</feature>
<dbReference type="Proteomes" id="UP000628854">
    <property type="component" value="Unassembled WGS sequence"/>
</dbReference>
<feature type="transmembrane region" description="Helical" evidence="1">
    <location>
        <begin position="42"/>
        <end position="60"/>
    </location>
</feature>
<feature type="transmembrane region" description="Helical" evidence="1">
    <location>
        <begin position="97"/>
        <end position="117"/>
    </location>
</feature>
<reference evidence="3" key="1">
    <citation type="journal article" date="2019" name="Int. J. Syst. Evol. Microbiol.">
        <title>The Global Catalogue of Microorganisms (GCM) 10K type strain sequencing project: providing services to taxonomists for standard genome sequencing and annotation.</title>
        <authorList>
            <consortium name="The Broad Institute Genomics Platform"/>
            <consortium name="The Broad Institute Genome Sequencing Center for Infectious Disease"/>
            <person name="Wu L."/>
            <person name="Ma J."/>
        </authorList>
    </citation>
    <scope>NUCLEOTIDE SEQUENCE [LARGE SCALE GENOMIC DNA]</scope>
    <source>
        <strain evidence="3">CGMCC 1.15928</strain>
    </source>
</reference>
<gene>
    <name evidence="2" type="ORF">GCM10011503_20320</name>
</gene>
<proteinExistence type="predicted"/>
<feature type="transmembrane region" description="Helical" evidence="1">
    <location>
        <begin position="12"/>
        <end position="30"/>
    </location>
</feature>
<keyword evidence="1" id="KW-0812">Transmembrane</keyword>
<organism evidence="2 3">
    <name type="scientific">Henriciella pelagia</name>
    <dbReference type="NCBI Taxonomy" id="1977912"/>
    <lineage>
        <taxon>Bacteria</taxon>
        <taxon>Pseudomonadati</taxon>
        <taxon>Pseudomonadota</taxon>
        <taxon>Alphaproteobacteria</taxon>
        <taxon>Hyphomonadales</taxon>
        <taxon>Hyphomonadaceae</taxon>
        <taxon>Henriciella</taxon>
    </lineage>
</organism>
<keyword evidence="3" id="KW-1185">Reference proteome</keyword>
<keyword evidence="1" id="KW-1133">Transmembrane helix</keyword>
<evidence type="ECO:0000313" key="3">
    <source>
        <dbReference type="Proteomes" id="UP000628854"/>
    </source>
</evidence>
<evidence type="ECO:0000256" key="1">
    <source>
        <dbReference type="SAM" id="Phobius"/>
    </source>
</evidence>
<protein>
    <submittedName>
        <fullName evidence="2">Uncharacterized protein</fullName>
    </submittedName>
</protein>
<dbReference type="RefSeq" id="WP_084392293.1">
    <property type="nucleotide sequence ID" value="NZ_BMKF01000002.1"/>
</dbReference>